<dbReference type="SUPFAM" id="SSF46689">
    <property type="entry name" value="Homeodomain-like"/>
    <property type="match status" value="1"/>
</dbReference>
<evidence type="ECO:0000313" key="5">
    <source>
        <dbReference type="Proteomes" id="UP000647339"/>
    </source>
</evidence>
<dbReference type="InterPro" id="IPR009057">
    <property type="entry name" value="Homeodomain-like_sf"/>
</dbReference>
<organism evidence="4 5">
    <name type="scientific">Echinicola rosea</name>
    <dbReference type="NCBI Taxonomy" id="1807691"/>
    <lineage>
        <taxon>Bacteria</taxon>
        <taxon>Pseudomonadati</taxon>
        <taxon>Bacteroidota</taxon>
        <taxon>Cytophagia</taxon>
        <taxon>Cytophagales</taxon>
        <taxon>Cyclobacteriaceae</taxon>
        <taxon>Echinicola</taxon>
    </lineage>
</organism>
<feature type="domain" description="HTH tetR-type" evidence="3">
    <location>
        <begin position="1"/>
        <end position="37"/>
    </location>
</feature>
<proteinExistence type="predicted"/>
<evidence type="ECO:0000259" key="3">
    <source>
        <dbReference type="PROSITE" id="PS50977"/>
    </source>
</evidence>
<dbReference type="PROSITE" id="PS50977">
    <property type="entry name" value="HTH_TETR_2"/>
    <property type="match status" value="1"/>
</dbReference>
<sequence>MSMVAKNSNVAAGTIYHHFKNKDDLIMELYHYVVGKLVSVAEASDDTSLDFKARFMRFWHTMKQFYIKEASIQRFLEQFYNSPYFTDQMQVKDNIWYSWMRRFFESGIESGALRMGARPEILAIMVHGSIVSSVKVALHHNKKMNLDAINLGEIAEIVWDGIRKQP</sequence>
<dbReference type="PANTHER" id="PTHR43479">
    <property type="entry name" value="ACREF/ENVCD OPERON REPRESSOR-RELATED"/>
    <property type="match status" value="1"/>
</dbReference>
<keyword evidence="1 2" id="KW-0238">DNA-binding</keyword>
<dbReference type="Pfam" id="PF00440">
    <property type="entry name" value="TetR_N"/>
    <property type="match status" value="1"/>
</dbReference>
<dbReference type="InterPro" id="IPR001647">
    <property type="entry name" value="HTH_TetR"/>
</dbReference>
<dbReference type="Gene3D" id="1.10.357.10">
    <property type="entry name" value="Tetracycline Repressor, domain 2"/>
    <property type="match status" value="1"/>
</dbReference>
<dbReference type="PANTHER" id="PTHR43479:SF11">
    <property type="entry name" value="ACREF_ENVCD OPERON REPRESSOR-RELATED"/>
    <property type="match status" value="1"/>
</dbReference>
<reference evidence="5" key="1">
    <citation type="journal article" date="2019" name="Int. J. Syst. Evol. Microbiol.">
        <title>The Global Catalogue of Microorganisms (GCM) 10K type strain sequencing project: providing services to taxonomists for standard genome sequencing and annotation.</title>
        <authorList>
            <consortium name="The Broad Institute Genomics Platform"/>
            <consortium name="The Broad Institute Genome Sequencing Center for Infectious Disease"/>
            <person name="Wu L."/>
            <person name="Ma J."/>
        </authorList>
    </citation>
    <scope>NUCLEOTIDE SEQUENCE [LARGE SCALE GENOMIC DNA]</scope>
    <source>
        <strain evidence="5">CGMCC 1.15407</strain>
    </source>
</reference>
<dbReference type="Proteomes" id="UP000647339">
    <property type="component" value="Unassembled WGS sequence"/>
</dbReference>
<gene>
    <name evidence="4" type="ORF">GCM10011339_12910</name>
</gene>
<dbReference type="InterPro" id="IPR050624">
    <property type="entry name" value="HTH-type_Tx_Regulator"/>
</dbReference>
<dbReference type="InterPro" id="IPR036271">
    <property type="entry name" value="Tet_transcr_reg_TetR-rel_C_sf"/>
</dbReference>
<dbReference type="EMBL" id="BMIU01000005">
    <property type="protein sequence ID" value="GGF26240.1"/>
    <property type="molecule type" value="Genomic_DNA"/>
</dbReference>
<comment type="caution">
    <text evidence="2">Lacks conserved residue(s) required for the propagation of feature annotation.</text>
</comment>
<keyword evidence="5" id="KW-1185">Reference proteome</keyword>
<comment type="caution">
    <text evidence="4">The sequence shown here is derived from an EMBL/GenBank/DDBJ whole genome shotgun (WGS) entry which is preliminary data.</text>
</comment>
<dbReference type="SUPFAM" id="SSF48498">
    <property type="entry name" value="Tetracyclin repressor-like, C-terminal domain"/>
    <property type="match status" value="1"/>
</dbReference>
<evidence type="ECO:0000256" key="2">
    <source>
        <dbReference type="PROSITE-ProRule" id="PRU00335"/>
    </source>
</evidence>
<protein>
    <recommendedName>
        <fullName evidence="3">HTH tetR-type domain-containing protein</fullName>
    </recommendedName>
</protein>
<accession>A0ABQ1UU51</accession>
<evidence type="ECO:0000313" key="4">
    <source>
        <dbReference type="EMBL" id="GGF26240.1"/>
    </source>
</evidence>
<name>A0ABQ1UU51_9BACT</name>
<evidence type="ECO:0000256" key="1">
    <source>
        <dbReference type="ARBA" id="ARBA00023125"/>
    </source>
</evidence>